<sequence length="389" mass="43322">MSDPLADVTMVDADVPDVTMSTAPAPAISSLSGSATPFIPMLPYPAMTDIPGGGDIMHDTDGADLLPVMDPTSRDKKYDQSDRGIPIPRFLFRGFSARSGGGDRRLNQPARIIPHYFLDSNSPDGWAERPDVPAALFPNLAQTLYGHLTTRRDVISPFSSWTQNLATCQYFWTPGGDPSLRIAIIDTTRLQLWNEIWSVLDLEDYITNNVTADDWRGVIDNAWEYLVYGPIWGDALWSISGTKLARIMYDFPPRISAPIEAEFVDVAKRIAQLFRAPAWIEAGEETDVVIYTTFVVLESWYAVTHLHRNRALHVNDVAILTGDFEAIVGGLAHELAERRLRVRTGQPVIHLVGQRIIETASGWEWFHKTLALLRVVQDLESVPSLEGDP</sequence>
<evidence type="ECO:0000313" key="2">
    <source>
        <dbReference type="EMBL" id="KAI1879830.1"/>
    </source>
</evidence>
<comment type="caution">
    <text evidence="2">The sequence shown here is derived from an EMBL/GenBank/DDBJ whole genome shotgun (WGS) entry which is preliminary data.</text>
</comment>
<gene>
    <name evidence="2" type="ORF">JX265_001451</name>
</gene>
<dbReference type="InterPro" id="IPR056009">
    <property type="entry name" value="DUF7587"/>
</dbReference>
<accession>A0A9P9WV28</accession>
<organism evidence="2 3">
    <name type="scientific">Neoarthrinium moseri</name>
    <dbReference type="NCBI Taxonomy" id="1658444"/>
    <lineage>
        <taxon>Eukaryota</taxon>
        <taxon>Fungi</taxon>
        <taxon>Dikarya</taxon>
        <taxon>Ascomycota</taxon>
        <taxon>Pezizomycotina</taxon>
        <taxon>Sordariomycetes</taxon>
        <taxon>Xylariomycetidae</taxon>
        <taxon>Amphisphaeriales</taxon>
        <taxon>Apiosporaceae</taxon>
        <taxon>Neoarthrinium</taxon>
    </lineage>
</organism>
<dbReference type="OrthoDB" id="5295996at2759"/>
<reference evidence="2" key="1">
    <citation type="submission" date="2021-03" db="EMBL/GenBank/DDBJ databases">
        <title>Revisited historic fungal species revealed as producer of novel bioactive compounds through whole genome sequencing and comparative genomics.</title>
        <authorList>
            <person name="Vignolle G.A."/>
            <person name="Hochenegger N."/>
            <person name="Mach R.L."/>
            <person name="Mach-Aigner A.R."/>
            <person name="Javad Rahimi M."/>
            <person name="Salim K.A."/>
            <person name="Chan C.M."/>
            <person name="Lim L.B.L."/>
            <person name="Cai F."/>
            <person name="Druzhinina I.S."/>
            <person name="U'Ren J.M."/>
            <person name="Derntl C."/>
        </authorList>
    </citation>
    <scope>NUCLEOTIDE SEQUENCE</scope>
    <source>
        <strain evidence="2">TUCIM 5799</strain>
    </source>
</reference>
<protein>
    <recommendedName>
        <fullName evidence="1">DUF7587 domain-containing protein</fullName>
    </recommendedName>
</protein>
<name>A0A9P9WV28_9PEZI</name>
<evidence type="ECO:0000313" key="3">
    <source>
        <dbReference type="Proteomes" id="UP000829685"/>
    </source>
</evidence>
<dbReference type="Pfam" id="PF24494">
    <property type="entry name" value="DUF7587"/>
    <property type="match status" value="1"/>
</dbReference>
<evidence type="ECO:0000259" key="1">
    <source>
        <dbReference type="Pfam" id="PF24494"/>
    </source>
</evidence>
<dbReference type="AlphaFoldDB" id="A0A9P9WV28"/>
<proteinExistence type="predicted"/>
<feature type="domain" description="DUF7587" evidence="1">
    <location>
        <begin position="87"/>
        <end position="235"/>
    </location>
</feature>
<keyword evidence="3" id="KW-1185">Reference proteome</keyword>
<dbReference type="Proteomes" id="UP000829685">
    <property type="component" value="Unassembled WGS sequence"/>
</dbReference>
<dbReference type="EMBL" id="JAFIMR010000003">
    <property type="protein sequence ID" value="KAI1879830.1"/>
    <property type="molecule type" value="Genomic_DNA"/>
</dbReference>